<sequence length="163" mass="17280">MTDQSVSPAVDTGLGDQARESMARGLTAVLASSFSLALKTQNFHWNVTGPRFHGLHAQFEEQYTDLYTATDDIAERVRALGIMAPGGLTAFGAQSVIEDAPEVPPSANEMVATLARDHDAMARLIRGQVGGAAEAGDEVTVGLLSDRLGVHEKTAWMLRSSVG</sequence>
<evidence type="ECO:0000313" key="5">
    <source>
        <dbReference type="Proteomes" id="UP000554286"/>
    </source>
</evidence>
<dbReference type="AlphaFoldDB" id="A0A7W6W904"/>
<reference evidence="4 5" key="1">
    <citation type="submission" date="2020-08" db="EMBL/GenBank/DDBJ databases">
        <title>Genome sequencing of Purple Non-Sulfur Bacteria from various extreme environments.</title>
        <authorList>
            <person name="Mayer M."/>
        </authorList>
    </citation>
    <scope>NUCLEOTIDE SEQUENCE [LARGE SCALE GENOMIC DNA]</scope>
    <source>
        <strain evidence="4 5">JA131</strain>
    </source>
</reference>
<dbReference type="InterPro" id="IPR002177">
    <property type="entry name" value="DPS_DNA-bd"/>
</dbReference>
<comment type="similarity">
    <text evidence="1 2">Belongs to the Dps family.</text>
</comment>
<proteinExistence type="inferred from homology"/>
<dbReference type="InterPro" id="IPR008331">
    <property type="entry name" value="Ferritin_DPS_dom"/>
</dbReference>
<dbReference type="Pfam" id="PF00210">
    <property type="entry name" value="Ferritin"/>
    <property type="match status" value="1"/>
</dbReference>
<name>A0A7W6W904_9PROT</name>
<dbReference type="CDD" id="cd01043">
    <property type="entry name" value="DPS"/>
    <property type="match status" value="1"/>
</dbReference>
<dbReference type="InterPro" id="IPR009078">
    <property type="entry name" value="Ferritin-like_SF"/>
</dbReference>
<dbReference type="SUPFAM" id="SSF47240">
    <property type="entry name" value="Ferritin-like"/>
    <property type="match status" value="1"/>
</dbReference>
<feature type="domain" description="Ferritin/DPS" evidence="3">
    <location>
        <begin position="26"/>
        <end position="160"/>
    </location>
</feature>
<keyword evidence="5" id="KW-1185">Reference proteome</keyword>
<keyword evidence="4" id="KW-0238">DNA-binding</keyword>
<comment type="caution">
    <text evidence="4">The sequence shown here is derived from an EMBL/GenBank/DDBJ whole genome shotgun (WGS) entry which is preliminary data.</text>
</comment>
<dbReference type="GO" id="GO:0003677">
    <property type="term" value="F:DNA binding"/>
    <property type="evidence" value="ECO:0007669"/>
    <property type="project" value="UniProtKB-KW"/>
</dbReference>
<dbReference type="Proteomes" id="UP000554286">
    <property type="component" value="Unassembled WGS sequence"/>
</dbReference>
<dbReference type="InterPro" id="IPR023188">
    <property type="entry name" value="DPS_DNA-bd_CS"/>
</dbReference>
<dbReference type="PRINTS" id="PR01346">
    <property type="entry name" value="HELNAPAPROT"/>
</dbReference>
<evidence type="ECO:0000259" key="3">
    <source>
        <dbReference type="Pfam" id="PF00210"/>
    </source>
</evidence>
<protein>
    <submittedName>
        <fullName evidence="4">Starvation-inducible DNA-binding protein</fullName>
    </submittedName>
</protein>
<dbReference type="Gene3D" id="1.20.1260.10">
    <property type="match status" value="1"/>
</dbReference>
<evidence type="ECO:0000256" key="1">
    <source>
        <dbReference type="ARBA" id="ARBA00009497"/>
    </source>
</evidence>
<dbReference type="GO" id="GO:0008199">
    <property type="term" value="F:ferric iron binding"/>
    <property type="evidence" value="ECO:0007669"/>
    <property type="project" value="InterPro"/>
</dbReference>
<organism evidence="4 5">
    <name type="scientific">Roseospira visakhapatnamensis</name>
    <dbReference type="NCBI Taxonomy" id="390880"/>
    <lineage>
        <taxon>Bacteria</taxon>
        <taxon>Pseudomonadati</taxon>
        <taxon>Pseudomonadota</taxon>
        <taxon>Alphaproteobacteria</taxon>
        <taxon>Rhodospirillales</taxon>
        <taxon>Rhodospirillaceae</taxon>
        <taxon>Roseospira</taxon>
    </lineage>
</organism>
<dbReference type="RefSeq" id="WP_184042567.1">
    <property type="nucleotide sequence ID" value="NZ_JACIGK010000003.1"/>
</dbReference>
<dbReference type="PANTHER" id="PTHR42932:SF3">
    <property type="entry name" value="DNA PROTECTION DURING STARVATION PROTEIN"/>
    <property type="match status" value="1"/>
</dbReference>
<evidence type="ECO:0000256" key="2">
    <source>
        <dbReference type="RuleBase" id="RU003875"/>
    </source>
</evidence>
<dbReference type="PROSITE" id="PS00818">
    <property type="entry name" value="DPS_1"/>
    <property type="match status" value="1"/>
</dbReference>
<accession>A0A7W6W904</accession>
<dbReference type="PANTHER" id="PTHR42932">
    <property type="entry name" value="GENERAL STRESS PROTEIN 20U"/>
    <property type="match status" value="1"/>
</dbReference>
<dbReference type="PIRSF" id="PIRSF005900">
    <property type="entry name" value="Dps"/>
    <property type="match status" value="1"/>
</dbReference>
<dbReference type="EMBL" id="JACIGK010000003">
    <property type="protein sequence ID" value="MBB4264932.1"/>
    <property type="molecule type" value="Genomic_DNA"/>
</dbReference>
<dbReference type="InterPro" id="IPR012347">
    <property type="entry name" value="Ferritin-like"/>
</dbReference>
<gene>
    <name evidence="4" type="ORF">GGD89_000543</name>
</gene>
<evidence type="ECO:0000313" key="4">
    <source>
        <dbReference type="EMBL" id="MBB4264932.1"/>
    </source>
</evidence>
<dbReference type="GO" id="GO:0016722">
    <property type="term" value="F:oxidoreductase activity, acting on metal ions"/>
    <property type="evidence" value="ECO:0007669"/>
    <property type="project" value="InterPro"/>
</dbReference>